<gene>
    <name evidence="1" type="ORF">QYF61_025829</name>
</gene>
<sequence>MEQLILETISKHMKDKKMTGSSQNGFMKGKSCLTNMTAFHNMVTSSVDEGRAADVVYLAFGTAFDTCSSAGKDLGVLVAIKLTTSQKCTLAAKKADSILDCIRRSTASMSQDVILPLCSALVRPYLCPILGSPVKQRNGLTVSGKVQMAKTSGRAATSFAYSSKVQNGARKKIKTYIV</sequence>
<evidence type="ECO:0000313" key="2">
    <source>
        <dbReference type="Proteomes" id="UP001333110"/>
    </source>
</evidence>
<protein>
    <recommendedName>
        <fullName evidence="3">Reverse transcriptase domain-containing protein</fullName>
    </recommendedName>
</protein>
<name>A0AAN7NDZ5_MYCAM</name>
<dbReference type="AlphaFoldDB" id="A0AAN7NDZ5"/>
<keyword evidence="2" id="KW-1185">Reference proteome</keyword>
<evidence type="ECO:0008006" key="3">
    <source>
        <dbReference type="Google" id="ProtNLM"/>
    </source>
</evidence>
<accession>A0AAN7NDZ5</accession>
<dbReference type="EMBL" id="JAUNZN010000004">
    <property type="protein sequence ID" value="KAK4823091.1"/>
    <property type="molecule type" value="Genomic_DNA"/>
</dbReference>
<reference evidence="1 2" key="1">
    <citation type="journal article" date="2023" name="J. Hered.">
        <title>Chromosome-level genome of the wood stork (Mycteria americana) provides insight into avian chromosome evolution.</title>
        <authorList>
            <person name="Flamio R. Jr."/>
            <person name="Ramstad K.M."/>
        </authorList>
    </citation>
    <scope>NUCLEOTIDE SEQUENCE [LARGE SCALE GENOMIC DNA]</scope>
    <source>
        <strain evidence="1">JAX WOST 10</strain>
    </source>
</reference>
<dbReference type="PANTHER" id="PTHR33332">
    <property type="entry name" value="REVERSE TRANSCRIPTASE DOMAIN-CONTAINING PROTEIN"/>
    <property type="match status" value="1"/>
</dbReference>
<proteinExistence type="predicted"/>
<organism evidence="1 2">
    <name type="scientific">Mycteria americana</name>
    <name type="common">Wood stork</name>
    <dbReference type="NCBI Taxonomy" id="33587"/>
    <lineage>
        <taxon>Eukaryota</taxon>
        <taxon>Metazoa</taxon>
        <taxon>Chordata</taxon>
        <taxon>Craniata</taxon>
        <taxon>Vertebrata</taxon>
        <taxon>Euteleostomi</taxon>
        <taxon>Archelosauria</taxon>
        <taxon>Archosauria</taxon>
        <taxon>Dinosauria</taxon>
        <taxon>Saurischia</taxon>
        <taxon>Theropoda</taxon>
        <taxon>Coelurosauria</taxon>
        <taxon>Aves</taxon>
        <taxon>Neognathae</taxon>
        <taxon>Neoaves</taxon>
        <taxon>Aequornithes</taxon>
        <taxon>Ciconiiformes</taxon>
        <taxon>Ciconiidae</taxon>
        <taxon>Mycteria</taxon>
    </lineage>
</organism>
<comment type="caution">
    <text evidence="1">The sequence shown here is derived from an EMBL/GenBank/DDBJ whole genome shotgun (WGS) entry which is preliminary data.</text>
</comment>
<dbReference type="Proteomes" id="UP001333110">
    <property type="component" value="Unassembled WGS sequence"/>
</dbReference>
<evidence type="ECO:0000313" key="1">
    <source>
        <dbReference type="EMBL" id="KAK4823091.1"/>
    </source>
</evidence>